<accession>A0A2K9NR43</accession>
<sequence>MTSSTSKSLYLALLGVLLSGCAEKKIQPIKDLGGPREQSIPYDIAPERSGGIFVDKTQEYGLKDISAVHLYAVDVNNDGATDLVILDDFYASPKFYYFNKKEKKFKLGENPFNEIVRASYLNFVDLDHDGIYDVIVGNLNQRSEMTQYPGRVYKGIVENGRLRYQAKSSLPTGVLPTASIVPLDFNLDGEIDLYLANWFSQKDNNPKPVTDYLLQGKGFEFTDLGSQLRGEYDYNKSDKIYSNATPTFGASVCDVDKNGLPDIMTSNSNGYYNKLWLNIDGKNFVNYGMESGYAADNEGSADQKGGGNSFFSLCGDYNNDGIVDIVVGNLARDSDPESRDKSAVLTGSVKTFPPKFIRSEFFLQDKQENWSEGDRRGAWIDYNLDGLNDLLIANSGFPPSSRLVFFEQEPDHAYDDKAKELGINLMNPSGIVTIDLNGDGVMDFISGQSKVRAGDINTRLYIFENQTKREGKGSMRFHLQGKKSNFHGISSTLTFSTTKTKYFGEANYAYGSLPSQNEEGIYFAFGHETPKEVEVRWSIGSEDRLGRVAPLVRKYNLQKLSGKGKHLELNLCEDGRVLPRSKNCY</sequence>
<evidence type="ECO:0000256" key="1">
    <source>
        <dbReference type="ARBA" id="ARBA00022729"/>
    </source>
</evidence>
<reference evidence="2 3" key="1">
    <citation type="submission" date="2018-01" db="EMBL/GenBank/DDBJ databases">
        <title>Complete genome sequence of Bacteriovorax stolpii DSM12778.</title>
        <authorList>
            <person name="Tang B."/>
            <person name="Chang J."/>
        </authorList>
    </citation>
    <scope>NUCLEOTIDE SEQUENCE [LARGE SCALE GENOMIC DNA]</scope>
    <source>
        <strain evidence="2 3">DSM 12778</strain>
    </source>
</reference>
<protein>
    <recommendedName>
        <fullName evidence="4">ASPIC/UnbV domain-containing protein</fullName>
    </recommendedName>
</protein>
<dbReference type="Gene3D" id="2.130.10.130">
    <property type="entry name" value="Integrin alpha, N-terminal"/>
    <property type="match status" value="2"/>
</dbReference>
<dbReference type="InterPro" id="IPR028994">
    <property type="entry name" value="Integrin_alpha_N"/>
</dbReference>
<dbReference type="Proteomes" id="UP000235584">
    <property type="component" value="Chromosome"/>
</dbReference>
<dbReference type="EMBL" id="CP025704">
    <property type="protein sequence ID" value="AUN97971.1"/>
    <property type="molecule type" value="Genomic_DNA"/>
</dbReference>
<dbReference type="Pfam" id="PF13517">
    <property type="entry name" value="FG-GAP_3"/>
    <property type="match status" value="2"/>
</dbReference>
<name>A0A2K9NR43_BACTC</name>
<dbReference type="PROSITE" id="PS51257">
    <property type="entry name" value="PROKAR_LIPOPROTEIN"/>
    <property type="match status" value="1"/>
</dbReference>
<dbReference type="InterPro" id="IPR027039">
    <property type="entry name" value="Crtac1"/>
</dbReference>
<dbReference type="AlphaFoldDB" id="A0A2K9NR43"/>
<dbReference type="KEGG" id="bsto:C0V70_07590"/>
<evidence type="ECO:0000313" key="2">
    <source>
        <dbReference type="EMBL" id="AUN97971.1"/>
    </source>
</evidence>
<evidence type="ECO:0008006" key="4">
    <source>
        <dbReference type="Google" id="ProtNLM"/>
    </source>
</evidence>
<dbReference type="SUPFAM" id="SSF69318">
    <property type="entry name" value="Integrin alpha N-terminal domain"/>
    <property type="match status" value="2"/>
</dbReference>
<dbReference type="InterPro" id="IPR013517">
    <property type="entry name" value="FG-GAP"/>
</dbReference>
<gene>
    <name evidence="2" type="ORF">C0V70_07590</name>
</gene>
<keyword evidence="3" id="KW-1185">Reference proteome</keyword>
<keyword evidence="1" id="KW-0732">Signal</keyword>
<evidence type="ECO:0000313" key="3">
    <source>
        <dbReference type="Proteomes" id="UP000235584"/>
    </source>
</evidence>
<dbReference type="RefSeq" id="WP_102243264.1">
    <property type="nucleotide sequence ID" value="NZ_CP025704.1"/>
</dbReference>
<organism evidence="2 3">
    <name type="scientific">Bacteriovorax stolpii</name>
    <name type="common">Bdellovibrio stolpii</name>
    <dbReference type="NCBI Taxonomy" id="960"/>
    <lineage>
        <taxon>Bacteria</taxon>
        <taxon>Pseudomonadati</taxon>
        <taxon>Bdellovibrionota</taxon>
        <taxon>Bacteriovoracia</taxon>
        <taxon>Bacteriovoracales</taxon>
        <taxon>Bacteriovoracaceae</taxon>
        <taxon>Bacteriovorax</taxon>
    </lineage>
</organism>
<dbReference type="PANTHER" id="PTHR16026:SF0">
    <property type="entry name" value="CARTILAGE ACIDIC PROTEIN 1"/>
    <property type="match status" value="1"/>
</dbReference>
<proteinExistence type="predicted"/>
<dbReference type="PANTHER" id="PTHR16026">
    <property type="entry name" value="CARTILAGE ACIDIC PROTEIN 1"/>
    <property type="match status" value="1"/>
</dbReference>